<evidence type="ECO:0000259" key="1">
    <source>
        <dbReference type="Pfam" id="PF14080"/>
    </source>
</evidence>
<dbReference type="AlphaFoldDB" id="A0A5C5UZS8"/>
<organism evidence="2 3">
    <name type="scientific">Posidoniimonas corsicana</name>
    <dbReference type="NCBI Taxonomy" id="1938618"/>
    <lineage>
        <taxon>Bacteria</taxon>
        <taxon>Pseudomonadati</taxon>
        <taxon>Planctomycetota</taxon>
        <taxon>Planctomycetia</taxon>
        <taxon>Pirellulales</taxon>
        <taxon>Lacipirellulaceae</taxon>
        <taxon>Posidoniimonas</taxon>
    </lineage>
</organism>
<sequence>MSPAIAFVLLEQGAKVSRSGLAEHFATWDGVDAPTEVEKEDRVLTFSHGPWLVAIALMPAPYPPDELAGPAQTSWLWPTAAEDLPRQAGHMIITVIGEGDDPIEQRKLLTMATASVLASGRGCLGVYWGDATMLIAKKSFCEMAAHFLPDAVLPLWCDFRAGPVDGDSGLTYGFSVGLEPLGHREIVTKNSTDSVGDLRIRMMDLATYLLNNGPVIEDGHTLGHDAQEKITARFSESPFGHEGEVMHLDYSSKKTKRRWFGRG</sequence>
<reference evidence="2 3" key="1">
    <citation type="submission" date="2019-02" db="EMBL/GenBank/DDBJ databases">
        <title>Deep-cultivation of Planctomycetes and their phenomic and genomic characterization uncovers novel biology.</title>
        <authorList>
            <person name="Wiegand S."/>
            <person name="Jogler M."/>
            <person name="Boedeker C."/>
            <person name="Pinto D."/>
            <person name="Vollmers J."/>
            <person name="Rivas-Marin E."/>
            <person name="Kohn T."/>
            <person name="Peeters S.H."/>
            <person name="Heuer A."/>
            <person name="Rast P."/>
            <person name="Oberbeckmann S."/>
            <person name="Bunk B."/>
            <person name="Jeske O."/>
            <person name="Meyerdierks A."/>
            <person name="Storesund J.E."/>
            <person name="Kallscheuer N."/>
            <person name="Luecker S."/>
            <person name="Lage O.M."/>
            <person name="Pohl T."/>
            <person name="Merkel B.J."/>
            <person name="Hornburger P."/>
            <person name="Mueller R.-W."/>
            <person name="Bruemmer F."/>
            <person name="Labrenz M."/>
            <person name="Spormann A.M."/>
            <person name="Op Den Camp H."/>
            <person name="Overmann J."/>
            <person name="Amann R."/>
            <person name="Jetten M.S.M."/>
            <person name="Mascher T."/>
            <person name="Medema M.H."/>
            <person name="Devos D.P."/>
            <person name="Kaster A.-K."/>
            <person name="Ovreas L."/>
            <person name="Rohde M."/>
            <person name="Galperin M.Y."/>
            <person name="Jogler C."/>
        </authorList>
    </citation>
    <scope>NUCLEOTIDE SEQUENCE [LARGE SCALE GENOMIC DNA]</scope>
    <source>
        <strain evidence="2 3">KOR34</strain>
    </source>
</reference>
<evidence type="ECO:0000313" key="3">
    <source>
        <dbReference type="Proteomes" id="UP000316714"/>
    </source>
</evidence>
<gene>
    <name evidence="2" type="ORF">KOR34_43790</name>
</gene>
<comment type="caution">
    <text evidence="2">The sequence shown here is derived from an EMBL/GenBank/DDBJ whole genome shotgun (WGS) entry which is preliminary data.</text>
</comment>
<evidence type="ECO:0000313" key="2">
    <source>
        <dbReference type="EMBL" id="TWT31005.1"/>
    </source>
</evidence>
<dbReference type="Pfam" id="PF14080">
    <property type="entry name" value="DUF4261"/>
    <property type="match status" value="1"/>
</dbReference>
<name>A0A5C5UZS8_9BACT</name>
<accession>A0A5C5UZS8</accession>
<feature type="domain" description="DUF4261" evidence="1">
    <location>
        <begin position="175"/>
        <end position="246"/>
    </location>
</feature>
<dbReference type="RefSeq" id="WP_146568157.1">
    <property type="nucleotide sequence ID" value="NZ_SIHJ01000004.1"/>
</dbReference>
<dbReference type="Proteomes" id="UP000316714">
    <property type="component" value="Unassembled WGS sequence"/>
</dbReference>
<proteinExistence type="predicted"/>
<protein>
    <recommendedName>
        <fullName evidence="1">DUF4261 domain-containing protein</fullName>
    </recommendedName>
</protein>
<dbReference type="InterPro" id="IPR025357">
    <property type="entry name" value="DUF4261"/>
</dbReference>
<dbReference type="OrthoDB" id="4404312at2"/>
<dbReference type="EMBL" id="SIHJ01000004">
    <property type="protein sequence ID" value="TWT31005.1"/>
    <property type="molecule type" value="Genomic_DNA"/>
</dbReference>
<keyword evidence="3" id="KW-1185">Reference proteome</keyword>